<evidence type="ECO:0000256" key="3">
    <source>
        <dbReference type="ARBA" id="ARBA00022723"/>
    </source>
</evidence>
<dbReference type="STRING" id="1073089.A0A1L9RLV9"/>
<comment type="catalytic activity">
    <reaction evidence="7">
        <text>L-tyrosine + O2 = L-dopaquinone + H2O</text>
        <dbReference type="Rhea" id="RHEA:18117"/>
        <dbReference type="ChEBI" id="CHEBI:15377"/>
        <dbReference type="ChEBI" id="CHEBI:15379"/>
        <dbReference type="ChEBI" id="CHEBI:57924"/>
        <dbReference type="ChEBI" id="CHEBI:58315"/>
        <dbReference type="EC" id="1.14.18.1"/>
    </reaction>
</comment>
<evidence type="ECO:0000313" key="9">
    <source>
        <dbReference type="EMBL" id="OJJ35912.1"/>
    </source>
</evidence>
<evidence type="ECO:0000259" key="8">
    <source>
        <dbReference type="PROSITE" id="PS00498"/>
    </source>
</evidence>
<accession>A0A1L9RLV9</accession>
<evidence type="ECO:0000256" key="4">
    <source>
        <dbReference type="ARBA" id="ARBA00023008"/>
    </source>
</evidence>
<comment type="similarity">
    <text evidence="1">Belongs to the tyrosinase family.</text>
</comment>
<feature type="domain" description="Tyrosinase copper-binding" evidence="8">
    <location>
        <begin position="281"/>
        <end position="292"/>
    </location>
</feature>
<gene>
    <name evidence="9" type="ORF">ASPWEDRAFT_41143</name>
</gene>
<dbReference type="PANTHER" id="PTHR11474:SF76">
    <property type="entry name" value="SHKT DOMAIN-CONTAINING PROTEIN"/>
    <property type="match status" value="1"/>
</dbReference>
<keyword evidence="10" id="KW-1185">Reference proteome</keyword>
<dbReference type="Proteomes" id="UP000184383">
    <property type="component" value="Unassembled WGS sequence"/>
</dbReference>
<dbReference type="SUPFAM" id="SSF48056">
    <property type="entry name" value="Di-copper centre-containing domain"/>
    <property type="match status" value="1"/>
</dbReference>
<protein>
    <recommendedName>
        <fullName evidence="2">tyrosinase</fullName>
        <ecNumber evidence="2">1.14.18.1</ecNumber>
    </recommendedName>
</protein>
<evidence type="ECO:0000256" key="2">
    <source>
        <dbReference type="ARBA" id="ARBA00011906"/>
    </source>
</evidence>
<dbReference type="GO" id="GO:0046872">
    <property type="term" value="F:metal ion binding"/>
    <property type="evidence" value="ECO:0007669"/>
    <property type="project" value="UniProtKB-KW"/>
</dbReference>
<comment type="catalytic activity">
    <reaction evidence="6">
        <text>2 L-dopa + O2 = 2 L-dopaquinone + 2 H2O</text>
        <dbReference type="Rhea" id="RHEA:34287"/>
        <dbReference type="ChEBI" id="CHEBI:15377"/>
        <dbReference type="ChEBI" id="CHEBI:15379"/>
        <dbReference type="ChEBI" id="CHEBI:57504"/>
        <dbReference type="ChEBI" id="CHEBI:57924"/>
        <dbReference type="EC" id="1.14.18.1"/>
    </reaction>
</comment>
<dbReference type="PROSITE" id="PS00498">
    <property type="entry name" value="TYROSINASE_2"/>
    <property type="match status" value="1"/>
</dbReference>
<dbReference type="InterPro" id="IPR050316">
    <property type="entry name" value="Tyrosinase/Hemocyanin"/>
</dbReference>
<dbReference type="RefSeq" id="XP_040689588.1">
    <property type="nucleotide sequence ID" value="XM_040835483.1"/>
</dbReference>
<evidence type="ECO:0000256" key="5">
    <source>
        <dbReference type="ARBA" id="ARBA00023101"/>
    </source>
</evidence>
<reference evidence="10" key="1">
    <citation type="journal article" date="2017" name="Genome Biol.">
        <title>Comparative genomics reveals high biological diversity and specific adaptations in the industrially and medically important fungal genus Aspergillus.</title>
        <authorList>
            <person name="de Vries R.P."/>
            <person name="Riley R."/>
            <person name="Wiebenga A."/>
            <person name="Aguilar-Osorio G."/>
            <person name="Amillis S."/>
            <person name="Uchima C.A."/>
            <person name="Anderluh G."/>
            <person name="Asadollahi M."/>
            <person name="Askin M."/>
            <person name="Barry K."/>
            <person name="Battaglia E."/>
            <person name="Bayram O."/>
            <person name="Benocci T."/>
            <person name="Braus-Stromeyer S.A."/>
            <person name="Caldana C."/>
            <person name="Canovas D."/>
            <person name="Cerqueira G.C."/>
            <person name="Chen F."/>
            <person name="Chen W."/>
            <person name="Choi C."/>
            <person name="Clum A."/>
            <person name="Dos Santos R.A."/>
            <person name="Damasio A.R."/>
            <person name="Diallinas G."/>
            <person name="Emri T."/>
            <person name="Fekete E."/>
            <person name="Flipphi M."/>
            <person name="Freyberg S."/>
            <person name="Gallo A."/>
            <person name="Gournas C."/>
            <person name="Habgood R."/>
            <person name="Hainaut M."/>
            <person name="Harispe M.L."/>
            <person name="Henrissat B."/>
            <person name="Hilden K.S."/>
            <person name="Hope R."/>
            <person name="Hossain A."/>
            <person name="Karabika E."/>
            <person name="Karaffa L."/>
            <person name="Karanyi Z."/>
            <person name="Krasevec N."/>
            <person name="Kuo A."/>
            <person name="Kusch H."/>
            <person name="LaButti K."/>
            <person name="Lagendijk E.L."/>
            <person name="Lapidus A."/>
            <person name="Levasseur A."/>
            <person name="Lindquist E."/>
            <person name="Lipzen A."/>
            <person name="Logrieco A.F."/>
            <person name="MacCabe A."/>
            <person name="Maekelae M.R."/>
            <person name="Malavazi I."/>
            <person name="Melin P."/>
            <person name="Meyer V."/>
            <person name="Mielnichuk N."/>
            <person name="Miskei M."/>
            <person name="Molnar A.P."/>
            <person name="Mule G."/>
            <person name="Ngan C.Y."/>
            <person name="Orejas M."/>
            <person name="Orosz E."/>
            <person name="Ouedraogo J.P."/>
            <person name="Overkamp K.M."/>
            <person name="Park H.-S."/>
            <person name="Perrone G."/>
            <person name="Piumi F."/>
            <person name="Punt P.J."/>
            <person name="Ram A.F."/>
            <person name="Ramon A."/>
            <person name="Rauscher S."/>
            <person name="Record E."/>
            <person name="Riano-Pachon D.M."/>
            <person name="Robert V."/>
            <person name="Roehrig J."/>
            <person name="Ruller R."/>
            <person name="Salamov A."/>
            <person name="Salih N.S."/>
            <person name="Samson R.A."/>
            <person name="Sandor E."/>
            <person name="Sanguinetti M."/>
            <person name="Schuetze T."/>
            <person name="Sepcic K."/>
            <person name="Shelest E."/>
            <person name="Sherlock G."/>
            <person name="Sophianopoulou V."/>
            <person name="Squina F.M."/>
            <person name="Sun H."/>
            <person name="Susca A."/>
            <person name="Todd R.B."/>
            <person name="Tsang A."/>
            <person name="Unkles S.E."/>
            <person name="van de Wiele N."/>
            <person name="van Rossen-Uffink D."/>
            <person name="Oliveira J.V."/>
            <person name="Vesth T.C."/>
            <person name="Visser J."/>
            <person name="Yu J.-H."/>
            <person name="Zhou M."/>
            <person name="Andersen M.R."/>
            <person name="Archer D.B."/>
            <person name="Baker S.E."/>
            <person name="Benoit I."/>
            <person name="Brakhage A.A."/>
            <person name="Braus G.H."/>
            <person name="Fischer R."/>
            <person name="Frisvad J.C."/>
            <person name="Goldman G.H."/>
            <person name="Houbraken J."/>
            <person name="Oakley B."/>
            <person name="Pocsi I."/>
            <person name="Scazzocchio C."/>
            <person name="Seiboth B."/>
            <person name="vanKuyk P.A."/>
            <person name="Wortman J."/>
            <person name="Dyer P.S."/>
            <person name="Grigoriev I.V."/>
        </authorList>
    </citation>
    <scope>NUCLEOTIDE SEQUENCE [LARGE SCALE GENOMIC DNA]</scope>
    <source>
        <strain evidence="10">DTO 134E9</strain>
    </source>
</reference>
<dbReference type="EC" id="1.14.18.1" evidence="2"/>
<dbReference type="EMBL" id="KV878212">
    <property type="protein sequence ID" value="OJJ35912.1"/>
    <property type="molecule type" value="Genomic_DNA"/>
</dbReference>
<name>A0A1L9RLV9_ASPWE</name>
<dbReference type="Gene3D" id="1.10.1280.10">
    <property type="entry name" value="Di-copper center containing domain from catechol oxidase"/>
    <property type="match status" value="1"/>
</dbReference>
<dbReference type="InterPro" id="IPR008922">
    <property type="entry name" value="Di-copper_centre_dom_sf"/>
</dbReference>
<keyword evidence="4" id="KW-0186">Copper</keyword>
<sequence>MTLLRPFIRSNSWIPTIQIPSLPLLATTVNPSAVQAMVTPNGGEGTATTAISCSQPWHRAYLLRLEQALQKQVPGVALHYWNEIDGKGIPEIFLQKKYVVDGKEIDNPLRSYRYQKTIQDRLSPFPDADYSKPKGRETCRFPFSGLYGNADCHTSDAHNNIMNLLGQEKTDQLLQTNVKQWLEGKYTTSGGDQMTGFIKAKYLKSLKAPNYTVFSNTTSAARWNDDNPPDVKETLPGVVPLESPHNGIHLAIGGIQIPVQDASSVPGANGDMAENDTAAFDPIFFFHHAFVDLIFWRWQIEHNQTKALIDDKLLDYPGTNSVDAQGPTPGVTGGSWLTLTSPLAPFKRGSSSDFFTSQDVANIEKLGYTYDIPPQIPLPKDGFASPIPTPARSPYLRIGGINRAAVRGSFVISAWSLGPEGRKLVGAEPVLSRWHVLGCANCQNHLDVLTHMPLDGWKNSDAENTNFEVRVHTRDHPSGHLQLAGRTPSLKVIPKATFDIVAPEPRLNV</sequence>
<proteinExistence type="inferred from homology"/>
<evidence type="ECO:0000256" key="1">
    <source>
        <dbReference type="ARBA" id="ARBA00009928"/>
    </source>
</evidence>
<dbReference type="AlphaFoldDB" id="A0A1L9RLV9"/>
<dbReference type="PRINTS" id="PR00092">
    <property type="entry name" value="TYROSINASE"/>
</dbReference>
<dbReference type="InterPro" id="IPR002227">
    <property type="entry name" value="Tyrosinase_Cu-bd"/>
</dbReference>
<dbReference type="OrthoDB" id="1658288at2759"/>
<evidence type="ECO:0000256" key="6">
    <source>
        <dbReference type="ARBA" id="ARBA00048233"/>
    </source>
</evidence>
<dbReference type="Pfam" id="PF00264">
    <property type="entry name" value="Tyrosinase"/>
    <property type="match status" value="1"/>
</dbReference>
<dbReference type="VEuPathDB" id="FungiDB:ASPWEDRAFT_41143"/>
<keyword evidence="5" id="KW-0470">Melanin biosynthesis</keyword>
<dbReference type="GO" id="GO:0042438">
    <property type="term" value="P:melanin biosynthetic process"/>
    <property type="evidence" value="ECO:0007669"/>
    <property type="project" value="UniProtKB-KW"/>
</dbReference>
<dbReference type="PANTHER" id="PTHR11474">
    <property type="entry name" value="TYROSINASE FAMILY MEMBER"/>
    <property type="match status" value="1"/>
</dbReference>
<keyword evidence="3" id="KW-0479">Metal-binding</keyword>
<organism evidence="9 10">
    <name type="scientific">Aspergillus wentii DTO 134E9</name>
    <dbReference type="NCBI Taxonomy" id="1073089"/>
    <lineage>
        <taxon>Eukaryota</taxon>
        <taxon>Fungi</taxon>
        <taxon>Dikarya</taxon>
        <taxon>Ascomycota</taxon>
        <taxon>Pezizomycotina</taxon>
        <taxon>Eurotiomycetes</taxon>
        <taxon>Eurotiomycetidae</taxon>
        <taxon>Eurotiales</taxon>
        <taxon>Aspergillaceae</taxon>
        <taxon>Aspergillus</taxon>
        <taxon>Aspergillus subgen. Cremei</taxon>
    </lineage>
</organism>
<evidence type="ECO:0000256" key="7">
    <source>
        <dbReference type="ARBA" id="ARBA00048881"/>
    </source>
</evidence>
<dbReference type="GeneID" id="63751331"/>
<dbReference type="GO" id="GO:0004503">
    <property type="term" value="F:tyrosinase activity"/>
    <property type="evidence" value="ECO:0007669"/>
    <property type="project" value="UniProtKB-EC"/>
</dbReference>
<evidence type="ECO:0000313" key="10">
    <source>
        <dbReference type="Proteomes" id="UP000184383"/>
    </source>
</evidence>